<dbReference type="AlphaFoldDB" id="A0A3P3QWJ4"/>
<evidence type="ECO:0000259" key="1">
    <source>
        <dbReference type="Pfam" id="PF25148"/>
    </source>
</evidence>
<dbReference type="Pfam" id="PF25148">
    <property type="entry name" value="DUF7824"/>
    <property type="match status" value="1"/>
</dbReference>
<feature type="domain" description="DUF7824" evidence="1">
    <location>
        <begin position="406"/>
        <end position="555"/>
    </location>
</feature>
<evidence type="ECO:0000313" key="3">
    <source>
        <dbReference type="Proteomes" id="UP000272490"/>
    </source>
</evidence>
<accession>A0A3P3QWJ4</accession>
<dbReference type="OrthoDB" id="3245799at2"/>
<protein>
    <submittedName>
        <fullName evidence="2">PRTRC system protein E</fullName>
    </submittedName>
</protein>
<dbReference type="RefSeq" id="WP_128674129.1">
    <property type="nucleotide sequence ID" value="NZ_RRCO01000003.1"/>
</dbReference>
<dbReference type="Proteomes" id="UP000272490">
    <property type="component" value="Unassembled WGS sequence"/>
</dbReference>
<dbReference type="EMBL" id="RRCO01000003">
    <property type="protein sequence ID" value="RRJ25495.1"/>
    <property type="molecule type" value="Genomic_DNA"/>
</dbReference>
<keyword evidence="3" id="KW-1185">Reference proteome</keyword>
<organism evidence="2 3">
    <name type="scientific">Lachnoanaerobaculum gingivalis</name>
    <dbReference type="NCBI Taxonomy" id="2490855"/>
    <lineage>
        <taxon>Bacteria</taxon>
        <taxon>Bacillati</taxon>
        <taxon>Bacillota</taxon>
        <taxon>Clostridia</taxon>
        <taxon>Lachnospirales</taxon>
        <taxon>Lachnospiraceae</taxon>
        <taxon>Lachnoanaerobaculum</taxon>
    </lineage>
</organism>
<dbReference type="InterPro" id="IPR056726">
    <property type="entry name" value="DUF7824"/>
</dbReference>
<reference evidence="2 3" key="1">
    <citation type="submission" date="2018-11" db="EMBL/GenBank/DDBJ databases">
        <title>Genome sequencing of Lachnoanaerobaculum sp. KCOM 2030 (= ChDC B114).</title>
        <authorList>
            <person name="Kook J.-K."/>
            <person name="Park S.-N."/>
            <person name="Lim Y.K."/>
        </authorList>
    </citation>
    <scope>NUCLEOTIDE SEQUENCE [LARGE SCALE GENOMIC DNA]</scope>
    <source>
        <strain evidence="2 3">KCOM 2030</strain>
    </source>
</reference>
<proteinExistence type="predicted"/>
<comment type="caution">
    <text evidence="2">The sequence shown here is derived from an EMBL/GenBank/DDBJ whole genome shotgun (WGS) entry which is preliminary data.</text>
</comment>
<name>A0A3P3QWJ4_9FIRM</name>
<evidence type="ECO:0000313" key="2">
    <source>
        <dbReference type="EMBL" id="RRJ25495.1"/>
    </source>
</evidence>
<gene>
    <name evidence="2" type="ORF">EHV10_07620</name>
</gene>
<sequence length="1124" mass="127027">MASKLEKSVEIYRSLGYEETDFKDILNLGIGNKEEQKIAREGLKSGEWSEIKQLSENSYGFVPVVDVDLGKLAIFAIRVGVDAKRAANVLRAGSEVALKAIEDRGETYAMNFIQAACASNRRVWEHSLSVLGMLALKLVHEMNLEIPESVEYMKDWAAAAAILLMSKRKDYNFDEDFVIEKEEILRRFKEHIEAGVALNVPATGPFSDLLIWGVQNNILDKDMAMEQVFYGLNIAQRPGDRKELANVLEQIGLSDRDIIERTETIIPLLGLGETAILERFAPVLIESATEDWLYPILISCSSAKVKKIKKLILNSALKRESPKSVNEYEEWLLLYKQDEDKSIVKLAGSLEDKWGLKIEQEATKEEVQGLWKETPKLWDVPKFELGEISSERLTDFASVISERKDFIEDLVFERFIAMVNHIAYRNPDEAKMSLAGIPNGDAGGLRTLGRWAKNLEMNMIKDTRENVWNGEKEVLKIRYHSLLYMRKELLFNSMGKLPCLLSTPSYVDLSISLSDLVERLLIYEDKNLSYVSEPDLQLAITRLDMELLTDADIKKYTEELKKMNLKIELPSGEVLKDESGEEILVGDLIAGYLKDPYIEPEFTPGKTPYWRIELNMPKSLKVLPNRLSYSHDAMFTIFPNWGDYSLTAIHRDYEVYHGQGIVLRQIARRRKPVTKGAMMNWIAIQGNLSVENADDIIKASQKAWDRGLLTPGIADISELDWSGGTPSNLASLAASMENMAKEGMLSLVWMAACDVVEVSLKAPRMLAGTAEIVKFIRDYLNEVIFAVENKLATQNVLEMNAIKSLATKSGSSKAVGYAKEIVSILKSLDIVKDTDKSDELAEPQKSPDDFDKVWVVLPKAKKLINDNVEFDINVFEVRKGEKAFRFNLRLPDKADRQYQVTVYGWFYGLSNEGQVSGFEADSNGKIIDEDAKSVWLHYDESKEKIVVSKYRNRRDERTDPLKGNPTPYSNIFLTIAVSTLAQDGESIYGAKSLFRQLVDLGDLSVENLREIMRELLLHEEISPAKLVRIVEKENKLLSICYVMLIESIKYAGEMVAENKKPPVWVNRVLDICIYYADYLREAAKRGYIPAEDAKWQGLLEIAKSSAKSAAINKAKSLVKVLGIG</sequence>